<dbReference type="STRING" id="679936.Sulac_2015"/>
<dbReference type="InterPro" id="IPR012341">
    <property type="entry name" value="6hp_glycosidase-like_sf"/>
</dbReference>
<feature type="domain" description="Glycogen debranching enzyme C-terminal" evidence="1">
    <location>
        <begin position="277"/>
        <end position="639"/>
    </location>
</feature>
<accession>G8TS93</accession>
<dbReference type="PANTHER" id="PTHR10569:SF2">
    <property type="entry name" value="GLYCOGEN DEBRANCHING ENZYME"/>
    <property type="match status" value="1"/>
</dbReference>
<organism evidence="3 4">
    <name type="scientific">Sulfobacillus acidophilus (strain ATCC 700253 / DSM 10332 / NAL)</name>
    <dbReference type="NCBI Taxonomy" id="679936"/>
    <lineage>
        <taxon>Bacteria</taxon>
        <taxon>Bacillati</taxon>
        <taxon>Bacillota</taxon>
        <taxon>Clostridia</taxon>
        <taxon>Eubacteriales</taxon>
        <taxon>Clostridiales Family XVII. Incertae Sedis</taxon>
        <taxon>Sulfobacillus</taxon>
    </lineage>
</organism>
<sequence length="657" mass="73222">MITGGPWGHDTITGDSGLEREWLLTNGLGGYAMGTVAGGLTRGYHSLLTVAQRPPRQRVRLLAGLLTTVDDGYGECPLWMQEWAPGVLSPGGEGVLWRFWLENGQPVWEYQCRGLWLRYRLVMPFQTASVIAAWEWQASYPVTVRITPLVSGRDHHRLGSVLPTWEWGNDGFRATWPHIRLSMRIPGTDFHPRPLPYYHFYYRAEAERGLAASEDLWSAGGWVIPLPAGVGRVRGWAWANDPEPDGDREWEAEQRRRSALVQYAKEVNLPAGLALAADSFRVTTTSGQSTVIAGYPWFTDWGRDTFIALPGLARSQPEGLRWGESVIRSWADLLTDGLLPNRFLDDGEVPDWSSVDTVLWWIIRIWDWGRRMTASRRQTFWQSLLPAVDEALGRLAEGTRYGIGADGAGWLRLADPNRALTWMDARIGDWVVTPRSGYPVEINALWINALTAHDIMARQLGLSSRWSSVANLLAQAFGERFRHPDGAGLADVIRLDGSRDPAIRPNQLLALALPRPLVGGAMADRIMRTVESRLVTPIGLYSLSPGDPAFRSRFTGPPEMRDQAYHQGAIWPFWLGAYIDAWRAVDPEQAHLRAKTLWPIILTHLDEAGVGSMSEVMDPTTHRGRGCPFQAWSVAEAIRLAVDHGAATAPKASRGSD</sequence>
<dbReference type="EMBL" id="CP003179">
    <property type="protein sequence ID" value="AEW05505.1"/>
    <property type="molecule type" value="Genomic_DNA"/>
</dbReference>
<dbReference type="HOGENOM" id="CLU_026835_0_0_9"/>
<dbReference type="InterPro" id="IPR024742">
    <property type="entry name" value="Glycogen_debranch_N"/>
</dbReference>
<dbReference type="GO" id="GO:0004135">
    <property type="term" value="F:amylo-alpha-1,6-glucosidase activity"/>
    <property type="evidence" value="ECO:0007669"/>
    <property type="project" value="InterPro"/>
</dbReference>
<feature type="domain" description="Glycogen debranching enzyme bacterial and archaeal type N-terminal" evidence="2">
    <location>
        <begin position="20"/>
        <end position="229"/>
    </location>
</feature>
<evidence type="ECO:0000313" key="4">
    <source>
        <dbReference type="Proteomes" id="UP000005439"/>
    </source>
</evidence>
<dbReference type="Pfam" id="PF06202">
    <property type="entry name" value="GDE_C"/>
    <property type="match status" value="1"/>
</dbReference>
<dbReference type="InterPro" id="IPR008928">
    <property type="entry name" value="6-hairpin_glycosidase_sf"/>
</dbReference>
<dbReference type="Proteomes" id="UP000005439">
    <property type="component" value="Chromosome"/>
</dbReference>
<reference evidence="3 4" key="2">
    <citation type="journal article" date="2012" name="Stand. Genomic Sci.">
        <title>Complete genome sequence of the moderately thermophilic mineral-sulfide-oxidizing firmicute Sulfobacillus acidophilus type strain (NAL(T)).</title>
        <authorList>
            <person name="Anderson I."/>
            <person name="Chertkov O."/>
            <person name="Chen A."/>
            <person name="Saunders E."/>
            <person name="Lapidus A."/>
            <person name="Nolan M."/>
            <person name="Lucas S."/>
            <person name="Hammon N."/>
            <person name="Deshpande S."/>
            <person name="Cheng J.F."/>
            <person name="Han C."/>
            <person name="Tapia R."/>
            <person name="Goodwin L.A."/>
            <person name="Pitluck S."/>
            <person name="Liolios K."/>
            <person name="Pagani I."/>
            <person name="Ivanova N."/>
            <person name="Mikhailova N."/>
            <person name="Pati A."/>
            <person name="Palaniappan K."/>
            <person name="Land M."/>
            <person name="Pan C."/>
            <person name="Rohde M."/>
            <person name="Pukall R."/>
            <person name="Goker M."/>
            <person name="Detter J.C."/>
            <person name="Woyke T."/>
            <person name="Bristow J."/>
            <person name="Eisen J.A."/>
            <person name="Markowitz V."/>
            <person name="Hugenholtz P."/>
            <person name="Kyrpides N.C."/>
            <person name="Klenk H.P."/>
            <person name="Mavromatis K."/>
        </authorList>
    </citation>
    <scope>NUCLEOTIDE SEQUENCE [LARGE SCALE GENOMIC DNA]</scope>
    <source>
        <strain evidence="4">ATCC 700253 / DSM 10332 / NAL</strain>
    </source>
</reference>
<evidence type="ECO:0000313" key="3">
    <source>
        <dbReference type="EMBL" id="AEW05505.1"/>
    </source>
</evidence>
<dbReference type="InterPro" id="IPR032790">
    <property type="entry name" value="GDE_C"/>
</dbReference>
<protein>
    <submittedName>
        <fullName evidence="3">Amylo-alpha-16-glucosidase</fullName>
    </submittedName>
</protein>
<dbReference type="PANTHER" id="PTHR10569">
    <property type="entry name" value="GLYCOGEN DEBRANCHING ENZYME"/>
    <property type="match status" value="1"/>
</dbReference>
<dbReference type="Gene3D" id="1.50.10.10">
    <property type="match status" value="1"/>
</dbReference>
<gene>
    <name evidence="3" type="ordered locus">Sulac_2015</name>
</gene>
<dbReference type="PATRIC" id="fig|679936.5.peg.2077"/>
<dbReference type="Pfam" id="PF12439">
    <property type="entry name" value="GDE_N"/>
    <property type="match status" value="1"/>
</dbReference>
<proteinExistence type="predicted"/>
<dbReference type="SUPFAM" id="SSF48208">
    <property type="entry name" value="Six-hairpin glycosidases"/>
    <property type="match status" value="1"/>
</dbReference>
<dbReference type="GO" id="GO:0004134">
    <property type="term" value="F:4-alpha-glucanotransferase activity"/>
    <property type="evidence" value="ECO:0007669"/>
    <property type="project" value="InterPro"/>
</dbReference>
<evidence type="ECO:0000259" key="1">
    <source>
        <dbReference type="Pfam" id="PF06202"/>
    </source>
</evidence>
<dbReference type="AlphaFoldDB" id="G8TS93"/>
<reference evidence="4" key="1">
    <citation type="submission" date="2011-12" db="EMBL/GenBank/DDBJ databases">
        <title>The complete genome of chromosome of Sulfobacillus acidophilus DSM 10332.</title>
        <authorList>
            <person name="Lucas S."/>
            <person name="Han J."/>
            <person name="Lapidus A."/>
            <person name="Bruce D."/>
            <person name="Goodwin L."/>
            <person name="Pitluck S."/>
            <person name="Peters L."/>
            <person name="Kyrpides N."/>
            <person name="Mavromatis K."/>
            <person name="Ivanova N."/>
            <person name="Mikhailova N."/>
            <person name="Chertkov O."/>
            <person name="Saunders E."/>
            <person name="Detter J.C."/>
            <person name="Tapia R."/>
            <person name="Han C."/>
            <person name="Land M."/>
            <person name="Hauser L."/>
            <person name="Markowitz V."/>
            <person name="Cheng J.-F."/>
            <person name="Hugenholtz P."/>
            <person name="Woyke T."/>
            <person name="Wu D."/>
            <person name="Pukall R."/>
            <person name="Gehrich-Schroeter G."/>
            <person name="Schneider S."/>
            <person name="Klenk H.-P."/>
            <person name="Eisen J.A."/>
        </authorList>
    </citation>
    <scope>NUCLEOTIDE SEQUENCE [LARGE SCALE GENOMIC DNA]</scope>
    <source>
        <strain evidence="4">ATCC 700253 / DSM 10332 / NAL</strain>
    </source>
</reference>
<dbReference type="InterPro" id="IPR010401">
    <property type="entry name" value="AGL/Gdb1"/>
</dbReference>
<keyword evidence="4" id="KW-1185">Reference proteome</keyword>
<evidence type="ECO:0000259" key="2">
    <source>
        <dbReference type="Pfam" id="PF12439"/>
    </source>
</evidence>
<dbReference type="GO" id="GO:0005980">
    <property type="term" value="P:glycogen catabolic process"/>
    <property type="evidence" value="ECO:0007669"/>
    <property type="project" value="InterPro"/>
</dbReference>
<name>G8TS93_SULAD</name>
<dbReference type="KEGG" id="sap:Sulac_2015"/>